<gene>
    <name evidence="15" type="ORF">AVDCRST_MAG11-2375</name>
</gene>
<keyword evidence="3 10" id="KW-1134">Transmembrane beta strand</keyword>
<keyword evidence="2 10" id="KW-0813">Transport</keyword>
<sequence>MIRQCRFWLAGALVALGAAPGVALAQVPNAGTVAGRIVDATSQQPISSATIVLVGTQRGTITAGDGTYRLAGVTPGQVTIRVQRIGYVAAVRPITVAAGETATLNVALAASAVQLSEVVTTATGTQRRVELGNSTANVNAAQVVENTPIRNVSDLLTARAPGVQVLPNTFTGGGARVRIRGTSSLSLSNDPIYIIDGIRMTSNTGSSSIGVGGTLPSRVGDINPDEIENIEVVKGPSAATLYGTDAANGVILITTKRGAAGNTKYTTYVEQGLVQDRNNYPTNLSLNGRRAGAVTSVQNCLLTQIAVGNCAVDSLSRFNPIENDETTPYGNGYRQQYGGTVSGGTATVRFFTSGEFESETGVTQTPEFERTRFAASNTPILEEQERPNALERASFRLNLNAAPSPKLDLALSSGYINLNQRFPQSDNNITGLFYNILGGPGIRDTTRNGYRDYTPGDIFQQNVRQRVDRFIGSVNANWRPLEWLAARANVGTDFSNRVDTDLCRRGNCADFGTRRQGFATDNRTILRNTSVDLNTAATFDLNESVNSKTTLGAQYINYRFNRNGASSVNLPGGATTVTSGATQSADEATDLSKTLGLFIEEQVAIRDRLFLTGALRTDQNSAFGTDFQRVIYPKASVSYIVSDEAWFRRPTWLNQLRLRSSYGASGTQPGANDALRFFSTSNVSIAGTDQPSIIFNALGNTNLKPERSTEFEGGFEARVLEDRLSFDITYYSKLSRDALIARVLPPSLGVGATTVFDNIGEVKNAGLEALINARLVDRPTFGWDVTFNGSTNANRLVTLGDVPPVIGTTIRQVEGFPLNGYWQRRLLSYNDRDQNGIITTGEVVVADSASFIGYSTPRHEIAFTNGFDLFKKQLRVQTLFDYKGGHRLYNNTERFRCQSFGNCTGRADPNASLFEQARAVALTEDPSRTFAGYMEKADFIRFRELSVTYSTPADIASRLFRAQSASVSLSARNLGVFTKYTGIDPETNYTSNGDVPNDFFTLPPQSYFTLRVNVGF</sequence>
<evidence type="ECO:0000259" key="13">
    <source>
        <dbReference type="Pfam" id="PF00593"/>
    </source>
</evidence>
<dbReference type="GO" id="GO:0009279">
    <property type="term" value="C:cell outer membrane"/>
    <property type="evidence" value="ECO:0007669"/>
    <property type="project" value="UniProtKB-SubCell"/>
</dbReference>
<evidence type="ECO:0000256" key="5">
    <source>
        <dbReference type="ARBA" id="ARBA00022729"/>
    </source>
</evidence>
<keyword evidence="8" id="KW-0675">Receptor</keyword>
<dbReference type="InterPro" id="IPR000531">
    <property type="entry name" value="Beta-barrel_TonB"/>
</dbReference>
<evidence type="ECO:0000256" key="6">
    <source>
        <dbReference type="ARBA" id="ARBA00023077"/>
    </source>
</evidence>
<dbReference type="Pfam" id="PF00593">
    <property type="entry name" value="TonB_dep_Rec_b-barrel"/>
    <property type="match status" value="1"/>
</dbReference>
<dbReference type="PANTHER" id="PTHR30069">
    <property type="entry name" value="TONB-DEPENDENT OUTER MEMBRANE RECEPTOR"/>
    <property type="match status" value="1"/>
</dbReference>
<dbReference type="InterPro" id="IPR039426">
    <property type="entry name" value="TonB-dep_rcpt-like"/>
</dbReference>
<feature type="chain" id="PRO_5026976612" evidence="12">
    <location>
        <begin position="26"/>
        <end position="1016"/>
    </location>
</feature>
<dbReference type="InterPro" id="IPR037066">
    <property type="entry name" value="Plug_dom_sf"/>
</dbReference>
<proteinExistence type="inferred from homology"/>
<evidence type="ECO:0000256" key="2">
    <source>
        <dbReference type="ARBA" id="ARBA00022448"/>
    </source>
</evidence>
<protein>
    <submittedName>
        <fullName evidence="15">Outer membrane TonB-dependent transporter, utilization system for glycans and polysaccharides (PUL), SusC family</fullName>
    </submittedName>
</protein>
<organism evidence="15">
    <name type="scientific">uncultured Gemmatimonadaceae bacterium</name>
    <dbReference type="NCBI Taxonomy" id="246130"/>
    <lineage>
        <taxon>Bacteria</taxon>
        <taxon>Pseudomonadati</taxon>
        <taxon>Gemmatimonadota</taxon>
        <taxon>Gemmatimonadia</taxon>
        <taxon>Gemmatimonadales</taxon>
        <taxon>Gemmatimonadaceae</taxon>
        <taxon>environmental samples</taxon>
    </lineage>
</organism>
<keyword evidence="7 10" id="KW-0472">Membrane</keyword>
<evidence type="ECO:0000256" key="9">
    <source>
        <dbReference type="ARBA" id="ARBA00023237"/>
    </source>
</evidence>
<dbReference type="InterPro" id="IPR012910">
    <property type="entry name" value="Plug_dom"/>
</dbReference>
<feature type="domain" description="TonB-dependent receptor-like beta-barrel" evidence="13">
    <location>
        <begin position="515"/>
        <end position="829"/>
    </location>
</feature>
<keyword evidence="5 12" id="KW-0732">Signal</keyword>
<evidence type="ECO:0000256" key="1">
    <source>
        <dbReference type="ARBA" id="ARBA00004571"/>
    </source>
</evidence>
<comment type="similarity">
    <text evidence="10 11">Belongs to the TonB-dependent receptor family.</text>
</comment>
<name>A0A6J4LB52_9BACT</name>
<dbReference type="Pfam" id="PF07715">
    <property type="entry name" value="Plug"/>
    <property type="match status" value="1"/>
</dbReference>
<dbReference type="SUPFAM" id="SSF49452">
    <property type="entry name" value="Starch-binding domain-like"/>
    <property type="match status" value="1"/>
</dbReference>
<dbReference type="NCBIfam" id="TIGR04056">
    <property type="entry name" value="OMP_RagA_SusC"/>
    <property type="match status" value="1"/>
</dbReference>
<dbReference type="Gene3D" id="2.40.170.20">
    <property type="entry name" value="TonB-dependent receptor, beta-barrel domain"/>
    <property type="match status" value="1"/>
</dbReference>
<evidence type="ECO:0000313" key="15">
    <source>
        <dbReference type="EMBL" id="CAA9328754.1"/>
    </source>
</evidence>
<dbReference type="GO" id="GO:0044718">
    <property type="term" value="P:siderophore transmembrane transport"/>
    <property type="evidence" value="ECO:0007669"/>
    <property type="project" value="TreeGrafter"/>
</dbReference>
<dbReference type="Gene3D" id="2.170.130.10">
    <property type="entry name" value="TonB-dependent receptor, plug domain"/>
    <property type="match status" value="1"/>
</dbReference>
<dbReference type="EMBL" id="CADCTU010000539">
    <property type="protein sequence ID" value="CAA9328754.1"/>
    <property type="molecule type" value="Genomic_DNA"/>
</dbReference>
<evidence type="ECO:0000256" key="3">
    <source>
        <dbReference type="ARBA" id="ARBA00022452"/>
    </source>
</evidence>
<evidence type="ECO:0000259" key="14">
    <source>
        <dbReference type="Pfam" id="PF07715"/>
    </source>
</evidence>
<feature type="signal peptide" evidence="12">
    <location>
        <begin position="1"/>
        <end position="25"/>
    </location>
</feature>
<dbReference type="GO" id="GO:0030246">
    <property type="term" value="F:carbohydrate binding"/>
    <property type="evidence" value="ECO:0007669"/>
    <property type="project" value="InterPro"/>
</dbReference>
<dbReference type="SUPFAM" id="SSF56935">
    <property type="entry name" value="Porins"/>
    <property type="match status" value="1"/>
</dbReference>
<evidence type="ECO:0000256" key="4">
    <source>
        <dbReference type="ARBA" id="ARBA00022692"/>
    </source>
</evidence>
<dbReference type="PANTHER" id="PTHR30069:SF29">
    <property type="entry name" value="HEMOGLOBIN AND HEMOGLOBIN-HAPTOGLOBIN-BINDING PROTEIN 1-RELATED"/>
    <property type="match status" value="1"/>
</dbReference>
<dbReference type="InterPro" id="IPR023997">
    <property type="entry name" value="TonB-dep_OMP_SusC/RagA_CS"/>
</dbReference>
<evidence type="ECO:0000256" key="7">
    <source>
        <dbReference type="ARBA" id="ARBA00023136"/>
    </source>
</evidence>
<keyword evidence="4 10" id="KW-0812">Transmembrane</keyword>
<keyword evidence="9 10" id="KW-0998">Cell outer membrane</keyword>
<dbReference type="InterPro" id="IPR013784">
    <property type="entry name" value="Carb-bd-like_fold"/>
</dbReference>
<dbReference type="GO" id="GO:0015344">
    <property type="term" value="F:siderophore uptake transmembrane transporter activity"/>
    <property type="evidence" value="ECO:0007669"/>
    <property type="project" value="TreeGrafter"/>
</dbReference>
<comment type="subcellular location">
    <subcellularLocation>
        <location evidence="1 10">Cell outer membrane</location>
        <topology evidence="1 10">Multi-pass membrane protein</topology>
    </subcellularLocation>
</comment>
<evidence type="ECO:0000256" key="10">
    <source>
        <dbReference type="PROSITE-ProRule" id="PRU01360"/>
    </source>
</evidence>
<dbReference type="InterPro" id="IPR018247">
    <property type="entry name" value="EF_Hand_1_Ca_BS"/>
</dbReference>
<accession>A0A6J4LB52</accession>
<keyword evidence="6 11" id="KW-0798">TonB box</keyword>
<dbReference type="AlphaFoldDB" id="A0A6J4LB52"/>
<reference evidence="15" key="1">
    <citation type="submission" date="2020-02" db="EMBL/GenBank/DDBJ databases">
        <authorList>
            <person name="Meier V. D."/>
        </authorList>
    </citation>
    <scope>NUCLEOTIDE SEQUENCE</scope>
    <source>
        <strain evidence="15">AVDCRST_MAG11</strain>
    </source>
</reference>
<evidence type="ECO:0000256" key="12">
    <source>
        <dbReference type="SAM" id="SignalP"/>
    </source>
</evidence>
<evidence type="ECO:0000256" key="11">
    <source>
        <dbReference type="RuleBase" id="RU003357"/>
    </source>
</evidence>
<dbReference type="NCBIfam" id="TIGR04057">
    <property type="entry name" value="SusC_RagA_signa"/>
    <property type="match status" value="1"/>
</dbReference>
<dbReference type="Pfam" id="PF13715">
    <property type="entry name" value="CarbopepD_reg_2"/>
    <property type="match status" value="1"/>
</dbReference>
<dbReference type="Gene3D" id="2.60.40.1120">
    <property type="entry name" value="Carboxypeptidase-like, regulatory domain"/>
    <property type="match status" value="1"/>
</dbReference>
<dbReference type="InterPro" id="IPR023996">
    <property type="entry name" value="TonB-dep_OMP_SusC/RagA"/>
</dbReference>
<dbReference type="PROSITE" id="PS52016">
    <property type="entry name" value="TONB_DEPENDENT_REC_3"/>
    <property type="match status" value="1"/>
</dbReference>
<feature type="domain" description="TonB-dependent receptor plug" evidence="14">
    <location>
        <begin position="137"/>
        <end position="250"/>
    </location>
</feature>
<dbReference type="InterPro" id="IPR036942">
    <property type="entry name" value="Beta-barrel_TonB_sf"/>
</dbReference>
<dbReference type="PROSITE" id="PS00018">
    <property type="entry name" value="EF_HAND_1"/>
    <property type="match status" value="1"/>
</dbReference>
<evidence type="ECO:0000256" key="8">
    <source>
        <dbReference type="ARBA" id="ARBA00023170"/>
    </source>
</evidence>